<dbReference type="OrthoDB" id="3913028at2759"/>
<name>A0A1V8SBN8_9PEZI</name>
<comment type="caution">
    <text evidence="1">The sequence shown here is derived from an EMBL/GenBank/DDBJ whole genome shotgun (WGS) entry which is preliminary data.</text>
</comment>
<dbReference type="InParanoid" id="A0A1V8SBN8"/>
<evidence type="ECO:0000313" key="2">
    <source>
        <dbReference type="Proteomes" id="UP000192596"/>
    </source>
</evidence>
<dbReference type="Proteomes" id="UP000192596">
    <property type="component" value="Unassembled WGS sequence"/>
</dbReference>
<gene>
    <name evidence="1" type="ORF">B0A48_17586</name>
</gene>
<reference evidence="2" key="1">
    <citation type="submission" date="2017-03" db="EMBL/GenBank/DDBJ databases">
        <title>Genomes of endolithic fungi from Antarctica.</title>
        <authorList>
            <person name="Coleine C."/>
            <person name="Masonjones S."/>
            <person name="Stajich J.E."/>
        </authorList>
    </citation>
    <scope>NUCLEOTIDE SEQUENCE [LARGE SCALE GENOMIC DNA]</scope>
    <source>
        <strain evidence="2">CCFEE 5527</strain>
    </source>
</reference>
<organism evidence="1 2">
    <name type="scientific">Cryoendolithus antarcticus</name>
    <dbReference type="NCBI Taxonomy" id="1507870"/>
    <lineage>
        <taxon>Eukaryota</taxon>
        <taxon>Fungi</taxon>
        <taxon>Dikarya</taxon>
        <taxon>Ascomycota</taxon>
        <taxon>Pezizomycotina</taxon>
        <taxon>Dothideomycetes</taxon>
        <taxon>Dothideomycetidae</taxon>
        <taxon>Cladosporiales</taxon>
        <taxon>Cladosporiaceae</taxon>
        <taxon>Cryoendolithus</taxon>
    </lineage>
</organism>
<keyword evidence="2" id="KW-1185">Reference proteome</keyword>
<dbReference type="EMBL" id="NAJO01000068">
    <property type="protein sequence ID" value="OQN96330.1"/>
    <property type="molecule type" value="Genomic_DNA"/>
</dbReference>
<protein>
    <submittedName>
        <fullName evidence="1">Uncharacterized protein</fullName>
    </submittedName>
</protein>
<proteinExistence type="predicted"/>
<sequence>MEPLGDKVLVYHHRAGDNPIVANGLAVISVYKLNDLVAERGDLQVTRKTIPRGALNMDILEVDLQTSAQRDMFGTMPNQETNVAGIKVPIRIWLGSVAGLAGFKEMIIVSKKRSAKM</sequence>
<accession>A0A1V8SBN8</accession>
<evidence type="ECO:0000313" key="1">
    <source>
        <dbReference type="EMBL" id="OQN96330.1"/>
    </source>
</evidence>
<dbReference type="AlphaFoldDB" id="A0A1V8SBN8"/>